<dbReference type="EMBL" id="VDMN01000001">
    <property type="protein sequence ID" value="TNM66095.1"/>
    <property type="molecule type" value="Genomic_DNA"/>
</dbReference>
<dbReference type="InterPro" id="IPR017585">
    <property type="entry name" value="SAF_FlgA"/>
</dbReference>
<keyword evidence="4" id="KW-1185">Reference proteome</keyword>
<keyword evidence="1" id="KW-1005">Bacterial flagellum biogenesis</keyword>
<sequence>MMFPSGNALRSAIGGVTLSLLFIAGAGSQVAVAQPLYAVVPTSTIFPGDIISSSQVMEVEVTNPNLAGGYTSSVTDVIGKVAKRTLVAGRTIPAASLREPFTVERGKAIRIMFNVGGLTISASGSALQDAMAGDSIRVRNTESGVTVTGTVRPDGNVEVVQK</sequence>
<dbReference type="CDD" id="cd11614">
    <property type="entry name" value="SAF_CpaB_FlgA_like"/>
    <property type="match status" value="1"/>
</dbReference>
<evidence type="ECO:0000313" key="4">
    <source>
        <dbReference type="Proteomes" id="UP000311605"/>
    </source>
</evidence>
<evidence type="ECO:0000313" key="3">
    <source>
        <dbReference type="EMBL" id="TNM66095.1"/>
    </source>
</evidence>
<reference evidence="3 4" key="1">
    <citation type="submission" date="2019-06" db="EMBL/GenBank/DDBJ databases">
        <title>The draft genome of Rhizobium smilacinae PTYR-5.</title>
        <authorList>
            <person name="Liu L."/>
            <person name="Li L."/>
            <person name="Zhang X."/>
        </authorList>
    </citation>
    <scope>NUCLEOTIDE SEQUENCE [LARGE SCALE GENOMIC DNA]</scope>
    <source>
        <strain evidence="3 4">PTYR-5</strain>
    </source>
</reference>
<dbReference type="PANTHER" id="PTHR36307">
    <property type="entry name" value="FLAGELLA BASAL BODY P-RING FORMATION PROTEIN FLGA"/>
    <property type="match status" value="1"/>
</dbReference>
<evidence type="ECO:0000256" key="1">
    <source>
        <dbReference type="RuleBase" id="RU362063"/>
    </source>
</evidence>
<name>A0A5C4XRJ7_9HYPH</name>
<proteinExistence type="inferred from homology"/>
<gene>
    <name evidence="3" type="primary">flgA</name>
    <name evidence="3" type="ORF">FHP24_07720</name>
</gene>
<keyword evidence="3" id="KW-0969">Cilium</keyword>
<comment type="subcellular location">
    <subcellularLocation>
        <location evidence="1">Periplasm</location>
    </subcellularLocation>
</comment>
<dbReference type="PANTHER" id="PTHR36307:SF1">
    <property type="entry name" value="FLAGELLA BASAL BODY P-RING FORMATION PROTEIN FLGA"/>
    <property type="match status" value="1"/>
</dbReference>
<organism evidence="3 4">
    <name type="scientific">Aliirhizobium smilacinae</name>
    <dbReference type="NCBI Taxonomy" id="1395944"/>
    <lineage>
        <taxon>Bacteria</taxon>
        <taxon>Pseudomonadati</taxon>
        <taxon>Pseudomonadota</taxon>
        <taxon>Alphaproteobacteria</taxon>
        <taxon>Hyphomicrobiales</taxon>
        <taxon>Rhizobiaceae</taxon>
        <taxon>Aliirhizobium</taxon>
    </lineage>
</organism>
<dbReference type="OrthoDB" id="8448733at2"/>
<feature type="domain" description="Flagella basal body P-ring formation protein FlgA SAF" evidence="2">
    <location>
        <begin position="38"/>
        <end position="159"/>
    </location>
</feature>
<dbReference type="Gene3D" id="2.30.30.760">
    <property type="match status" value="1"/>
</dbReference>
<dbReference type="AlphaFoldDB" id="A0A5C4XRJ7"/>
<comment type="caution">
    <text evidence="3">The sequence shown here is derived from an EMBL/GenBank/DDBJ whole genome shotgun (WGS) entry which is preliminary data.</text>
</comment>
<keyword evidence="3" id="KW-0282">Flagellum</keyword>
<keyword evidence="3" id="KW-0966">Cell projection</keyword>
<dbReference type="Pfam" id="PF13144">
    <property type="entry name" value="ChapFlgA"/>
    <property type="match status" value="1"/>
</dbReference>
<protein>
    <recommendedName>
        <fullName evidence="1">Flagella basal body P-ring formation protein FlgA</fullName>
    </recommendedName>
</protein>
<dbReference type="InterPro" id="IPR039246">
    <property type="entry name" value="Flagellar_FlgA"/>
</dbReference>
<dbReference type="GO" id="GO:0042597">
    <property type="term" value="C:periplasmic space"/>
    <property type="evidence" value="ECO:0007669"/>
    <property type="project" value="UniProtKB-SubCell"/>
</dbReference>
<evidence type="ECO:0000259" key="2">
    <source>
        <dbReference type="Pfam" id="PF13144"/>
    </source>
</evidence>
<dbReference type="Gene3D" id="3.90.1210.10">
    <property type="entry name" value="Antifreeze-like/N-acetylneuraminic acid synthase C-terminal domain"/>
    <property type="match status" value="1"/>
</dbReference>
<dbReference type="GO" id="GO:0044780">
    <property type="term" value="P:bacterial-type flagellum assembly"/>
    <property type="evidence" value="ECO:0007669"/>
    <property type="project" value="InterPro"/>
</dbReference>
<dbReference type="RefSeq" id="WP_139675157.1">
    <property type="nucleotide sequence ID" value="NZ_VDMN01000001.1"/>
</dbReference>
<comment type="function">
    <text evidence="1">Involved in the assembly process of the P-ring formation. It may associate with FlgF on the rod constituting a structure essential for the P-ring assembly or may act as a modulator protein for the P-ring assembly.</text>
</comment>
<accession>A0A5C4XRJ7</accession>
<comment type="similarity">
    <text evidence="1">Belongs to the FlgA family.</text>
</comment>
<keyword evidence="1" id="KW-0574">Periplasm</keyword>
<dbReference type="NCBIfam" id="TIGR03170">
    <property type="entry name" value="flgA_cterm"/>
    <property type="match status" value="1"/>
</dbReference>
<dbReference type="Proteomes" id="UP000311605">
    <property type="component" value="Unassembled WGS sequence"/>
</dbReference>